<organism evidence="1 2">
    <name type="scientific">Vermiconidia calcicola</name>
    <dbReference type="NCBI Taxonomy" id="1690605"/>
    <lineage>
        <taxon>Eukaryota</taxon>
        <taxon>Fungi</taxon>
        <taxon>Dikarya</taxon>
        <taxon>Ascomycota</taxon>
        <taxon>Pezizomycotina</taxon>
        <taxon>Dothideomycetes</taxon>
        <taxon>Dothideomycetidae</taxon>
        <taxon>Mycosphaerellales</taxon>
        <taxon>Extremaceae</taxon>
        <taxon>Vermiconidia</taxon>
    </lineage>
</organism>
<accession>A0ACC3M9D1</accession>
<reference evidence="1" key="1">
    <citation type="submission" date="2023-07" db="EMBL/GenBank/DDBJ databases">
        <title>Black Yeasts Isolated from many extreme environments.</title>
        <authorList>
            <person name="Coleine C."/>
            <person name="Stajich J.E."/>
            <person name="Selbmann L."/>
        </authorList>
    </citation>
    <scope>NUCLEOTIDE SEQUENCE</scope>
    <source>
        <strain evidence="1">CCFEE 5714</strain>
    </source>
</reference>
<dbReference type="Proteomes" id="UP001281147">
    <property type="component" value="Unassembled WGS sequence"/>
</dbReference>
<name>A0ACC3M9D1_9PEZI</name>
<dbReference type="EMBL" id="JAUTXU010000443">
    <property type="protein sequence ID" value="KAK3680557.1"/>
    <property type="molecule type" value="Genomic_DNA"/>
</dbReference>
<protein>
    <submittedName>
        <fullName evidence="1">Vacuolar protein sorting-associated protein 8</fullName>
    </submittedName>
</protein>
<sequence length="322" mass="35989">MCSNNECCLDLLSTEEDTMKSFALLSAIVALAAASPFAYPRQPLCNANAEACNTKYSNISYIGTHNSAFVGDRDDPRVNQEQSVTQQLDAGIHFLQAQTHKDVWGTLSMCHTDCWLMDAGSLENYLSTVKSWMDDHPNALITMLLGNGDNVDVTEFADAFDRANLKHYAFIPPTSPEKLEIEDWPTLGEMIGDGTRLVMFLDYGADEMKVPYIMPEFKYFFETPYSTDDLDQCKIDRPSDATADGRMYIVNHVLSEEITDDLIIPEEDAISDTNAATGPGSIGAHVKLCHEVHDRTPNFVLVDFFNRGDWLPAQQAMNDFIR</sequence>
<keyword evidence="2" id="KW-1185">Reference proteome</keyword>
<comment type="caution">
    <text evidence="1">The sequence shown here is derived from an EMBL/GenBank/DDBJ whole genome shotgun (WGS) entry which is preliminary data.</text>
</comment>
<evidence type="ECO:0000313" key="2">
    <source>
        <dbReference type="Proteomes" id="UP001281147"/>
    </source>
</evidence>
<evidence type="ECO:0000313" key="1">
    <source>
        <dbReference type="EMBL" id="KAK3680557.1"/>
    </source>
</evidence>
<gene>
    <name evidence="1" type="primary">VPS8_4</name>
    <name evidence="1" type="ORF">LTR37_021164</name>
</gene>
<proteinExistence type="predicted"/>